<keyword evidence="5" id="KW-1185">Reference proteome</keyword>
<evidence type="ECO:0000313" key="5">
    <source>
        <dbReference type="Proteomes" id="UP000034947"/>
    </source>
</evidence>
<dbReference type="SUPFAM" id="SSF102588">
    <property type="entry name" value="LmbE-like"/>
    <property type="match status" value="1"/>
</dbReference>
<dbReference type="EC" id="3.5.1.89" evidence="2"/>
<dbReference type="VEuPathDB" id="FungiDB:P175DRAFT_0426129"/>
<dbReference type="Proteomes" id="UP000034947">
    <property type="component" value="Unassembled WGS sequence"/>
</dbReference>
<dbReference type="InterPro" id="IPR003737">
    <property type="entry name" value="GlcNAc_PI_deacetylase-related"/>
</dbReference>
<evidence type="ECO:0000256" key="2">
    <source>
        <dbReference type="ARBA" id="ARBA00012176"/>
    </source>
</evidence>
<sequence length="275" mass="30085">MKFPILLNVIGLFGLTSLAAHTLNIVAHPDDDLLFQNPDILHDINNDITVRTVFITSGDAGQDPNYWTQRQAGAMAAYAQMAGVSSTWDESDIGVHGKDIPLYTLREASQVSVAFMHIPDGSIDGNGFAGTGYQTLEKLWKNQISPIKTIDDSATTYTRQELIDTLTKIINDFKPTKINSLDYLHDFGTGDHSDHTATGLFTNTATISSSFPGSVLAYRGYPIKNDPVNVGGNDLARKKAAFYTYAGYDASVCASDQACVNTEYELWLPRLYTAN</sequence>
<comment type="similarity">
    <text evidence="1">Belongs to the PIGL family.</text>
</comment>
<dbReference type="Pfam" id="PF02585">
    <property type="entry name" value="PIG-L"/>
    <property type="match status" value="1"/>
</dbReference>
<dbReference type="AlphaFoldDB" id="A0A0F8UUD5"/>
<evidence type="ECO:0000256" key="1">
    <source>
        <dbReference type="ARBA" id="ARBA00006066"/>
    </source>
</evidence>
<dbReference type="PANTHER" id="PTHR12993:SF23">
    <property type="entry name" value="N-ACETYLGLUCOSAMINYLPHOSPHATIDYLINOSITOL DEACETYLASE"/>
    <property type="match status" value="1"/>
</dbReference>
<protein>
    <recommendedName>
        <fullName evidence="2">N-acetylglucosaminylphosphatidylinositol deacetylase</fullName>
        <ecNumber evidence="2">3.5.1.89</ecNumber>
    </recommendedName>
</protein>
<feature type="signal peptide" evidence="3">
    <location>
        <begin position="1"/>
        <end position="20"/>
    </location>
</feature>
<dbReference type="OrthoDB" id="203440at2759"/>
<gene>
    <name evidence="4" type="ORF">AOCH_002287</name>
</gene>
<keyword evidence="3" id="KW-0732">Signal</keyword>
<name>A0A0F8UUD5_9EURO</name>
<dbReference type="GO" id="GO:0005783">
    <property type="term" value="C:endoplasmic reticulum"/>
    <property type="evidence" value="ECO:0007669"/>
    <property type="project" value="TreeGrafter"/>
</dbReference>
<dbReference type="EMBL" id="JYKN01000757">
    <property type="protein sequence ID" value="KKK23149.1"/>
    <property type="molecule type" value="Genomic_DNA"/>
</dbReference>
<proteinExistence type="inferred from homology"/>
<dbReference type="GO" id="GO:0000225">
    <property type="term" value="F:N-acetylglucosaminylphosphatidylinositol deacetylase activity"/>
    <property type="evidence" value="ECO:0007669"/>
    <property type="project" value="UniProtKB-EC"/>
</dbReference>
<feature type="chain" id="PRO_5002528924" description="N-acetylglucosaminylphosphatidylinositol deacetylase" evidence="3">
    <location>
        <begin position="21"/>
        <end position="275"/>
    </location>
</feature>
<accession>A0A0F8UUD5</accession>
<evidence type="ECO:0000256" key="3">
    <source>
        <dbReference type="SAM" id="SignalP"/>
    </source>
</evidence>
<organism evidence="4 5">
    <name type="scientific">Aspergillus ochraceoroseus</name>
    <dbReference type="NCBI Taxonomy" id="138278"/>
    <lineage>
        <taxon>Eukaryota</taxon>
        <taxon>Fungi</taxon>
        <taxon>Dikarya</taxon>
        <taxon>Ascomycota</taxon>
        <taxon>Pezizomycotina</taxon>
        <taxon>Eurotiomycetes</taxon>
        <taxon>Eurotiomycetidae</taxon>
        <taxon>Eurotiales</taxon>
        <taxon>Aspergillaceae</taxon>
        <taxon>Aspergillus</taxon>
        <taxon>Aspergillus subgen. Nidulantes</taxon>
    </lineage>
</organism>
<dbReference type="PANTHER" id="PTHR12993">
    <property type="entry name" value="N-ACETYLGLUCOSAMINYL-PHOSPHATIDYLINOSITOL DE-N-ACETYLASE-RELATED"/>
    <property type="match status" value="1"/>
</dbReference>
<reference evidence="4 5" key="1">
    <citation type="submission" date="2015-02" db="EMBL/GenBank/DDBJ databases">
        <title>Draft Genome Sequences of Two Closely-Related Aflatoxigenic Aspergillus Species Obtained from the Cote d'Ivoire.</title>
        <authorList>
            <person name="Moore G.G."/>
            <person name="Beltz S.B."/>
            <person name="Mack B.M."/>
        </authorList>
    </citation>
    <scope>NUCLEOTIDE SEQUENCE [LARGE SCALE GENOMIC DNA]</scope>
    <source>
        <strain evidence="4 5">SRRC1432</strain>
    </source>
</reference>
<dbReference type="Gene3D" id="3.40.50.10320">
    <property type="entry name" value="LmbE-like"/>
    <property type="match status" value="1"/>
</dbReference>
<comment type="caution">
    <text evidence="4">The sequence shown here is derived from an EMBL/GenBank/DDBJ whole genome shotgun (WGS) entry which is preliminary data.</text>
</comment>
<dbReference type="InterPro" id="IPR024078">
    <property type="entry name" value="LmbE-like_dom_sf"/>
</dbReference>
<evidence type="ECO:0000313" key="4">
    <source>
        <dbReference type="EMBL" id="KKK23149.1"/>
    </source>
</evidence>